<dbReference type="InterPro" id="IPR051545">
    <property type="entry name" value="NAD(P)H_dehydrogenase_qn"/>
</dbReference>
<dbReference type="GO" id="GO:0003955">
    <property type="term" value="F:NAD(P)H dehydrogenase (quinone) activity"/>
    <property type="evidence" value="ECO:0007669"/>
    <property type="project" value="UniProtKB-EC"/>
</dbReference>
<dbReference type="EMBL" id="JAUTBF010000001">
    <property type="protein sequence ID" value="MDQ1122787.1"/>
    <property type="molecule type" value="Genomic_DNA"/>
</dbReference>
<keyword evidence="5" id="KW-1185">Reference proteome</keyword>
<reference evidence="4 5" key="1">
    <citation type="submission" date="2023-07" db="EMBL/GenBank/DDBJ databases">
        <title>Functional and genomic diversity of the sorghum phyllosphere microbiome.</title>
        <authorList>
            <person name="Shade A."/>
        </authorList>
    </citation>
    <scope>NUCLEOTIDE SEQUENCE [LARGE SCALE GENOMIC DNA]</scope>
    <source>
        <strain evidence="4 5">SORGH_AS_1207</strain>
    </source>
</reference>
<protein>
    <submittedName>
        <fullName evidence="4">NAD(P)H dehydrogenase (Quinone)</fullName>
        <ecNumber evidence="4">1.6.5.2</ecNumber>
    </submittedName>
</protein>
<dbReference type="PANTHER" id="PTHR10204">
    <property type="entry name" value="NAD P H OXIDOREDUCTASE-RELATED"/>
    <property type="match status" value="1"/>
</dbReference>
<dbReference type="Proteomes" id="UP001226691">
    <property type="component" value="Unassembled WGS sequence"/>
</dbReference>
<sequence length="193" mass="21386">MTALVIDGHPAADSLTATLARRYAEAHGDAELLAVRDLDFDPILRGGYRSPQPLEPDLERALDALLTASHLVVATPVWWAATPALLKGFFDRVLLPKQTYRYRPNGLPEGLLPARTGRLLVTSDSPRWFLAWTGDPTVRQVRNQTMRFCGVDTVRTTRFPSVRTADERTRAAWLSVVERIARRDARATAGVGA</sequence>
<evidence type="ECO:0000256" key="1">
    <source>
        <dbReference type="ARBA" id="ARBA00006252"/>
    </source>
</evidence>
<gene>
    <name evidence="4" type="ORF">QE412_001360</name>
</gene>
<comment type="similarity">
    <text evidence="1">Belongs to the NAD(P)H dehydrogenase (quinone) family.</text>
</comment>
<keyword evidence="2 4" id="KW-0560">Oxidoreductase</keyword>
<dbReference type="SUPFAM" id="SSF52218">
    <property type="entry name" value="Flavoproteins"/>
    <property type="match status" value="1"/>
</dbReference>
<organism evidence="4 5">
    <name type="scientific">Microbacterium trichothecenolyticum</name>
    <name type="common">Aureobacterium trichothecenolyticum</name>
    <dbReference type="NCBI Taxonomy" id="69370"/>
    <lineage>
        <taxon>Bacteria</taxon>
        <taxon>Bacillati</taxon>
        <taxon>Actinomycetota</taxon>
        <taxon>Actinomycetes</taxon>
        <taxon>Micrococcales</taxon>
        <taxon>Microbacteriaceae</taxon>
        <taxon>Microbacterium</taxon>
    </lineage>
</organism>
<proteinExistence type="inferred from homology"/>
<feature type="domain" description="Flavodoxin-like fold" evidence="3">
    <location>
        <begin position="1"/>
        <end position="168"/>
    </location>
</feature>
<name>A0ABU0TSZ4_MICTR</name>
<evidence type="ECO:0000313" key="5">
    <source>
        <dbReference type="Proteomes" id="UP001226691"/>
    </source>
</evidence>
<accession>A0ABU0TSZ4</accession>
<evidence type="ECO:0000259" key="3">
    <source>
        <dbReference type="Pfam" id="PF02525"/>
    </source>
</evidence>
<dbReference type="InterPro" id="IPR003680">
    <property type="entry name" value="Flavodoxin_fold"/>
</dbReference>
<dbReference type="RefSeq" id="WP_307481468.1">
    <property type="nucleotide sequence ID" value="NZ_JAUTBF010000001.1"/>
</dbReference>
<dbReference type="Pfam" id="PF02525">
    <property type="entry name" value="Flavodoxin_2"/>
    <property type="match status" value="1"/>
</dbReference>
<evidence type="ECO:0000256" key="2">
    <source>
        <dbReference type="ARBA" id="ARBA00023002"/>
    </source>
</evidence>
<dbReference type="EC" id="1.6.5.2" evidence="4"/>
<evidence type="ECO:0000313" key="4">
    <source>
        <dbReference type="EMBL" id="MDQ1122787.1"/>
    </source>
</evidence>
<dbReference type="PANTHER" id="PTHR10204:SF34">
    <property type="entry name" value="NAD(P)H DEHYDROGENASE [QUINONE] 1 ISOFORM 1"/>
    <property type="match status" value="1"/>
</dbReference>
<dbReference type="InterPro" id="IPR029039">
    <property type="entry name" value="Flavoprotein-like_sf"/>
</dbReference>
<dbReference type="Gene3D" id="3.40.50.360">
    <property type="match status" value="1"/>
</dbReference>
<comment type="caution">
    <text evidence="4">The sequence shown here is derived from an EMBL/GenBank/DDBJ whole genome shotgun (WGS) entry which is preliminary data.</text>
</comment>